<feature type="coiled-coil region" evidence="1">
    <location>
        <begin position="50"/>
        <end position="103"/>
    </location>
</feature>
<gene>
    <name evidence="2" type="ORF">GPUH_LOCUS7545</name>
</gene>
<dbReference type="WBParaSite" id="GPUH_0000755601-mRNA-1">
    <property type="protein sequence ID" value="GPUH_0000755601-mRNA-1"/>
    <property type="gene ID" value="GPUH_0000755601"/>
</dbReference>
<evidence type="ECO:0000256" key="1">
    <source>
        <dbReference type="SAM" id="Coils"/>
    </source>
</evidence>
<organism evidence="4">
    <name type="scientific">Gongylonema pulchrum</name>
    <dbReference type="NCBI Taxonomy" id="637853"/>
    <lineage>
        <taxon>Eukaryota</taxon>
        <taxon>Metazoa</taxon>
        <taxon>Ecdysozoa</taxon>
        <taxon>Nematoda</taxon>
        <taxon>Chromadorea</taxon>
        <taxon>Rhabditida</taxon>
        <taxon>Spirurina</taxon>
        <taxon>Spiruromorpha</taxon>
        <taxon>Spiruroidea</taxon>
        <taxon>Gongylonematidae</taxon>
        <taxon>Gongylonema</taxon>
    </lineage>
</organism>
<dbReference type="EMBL" id="UYRT01019738">
    <property type="protein sequence ID" value="VDK58717.1"/>
    <property type="molecule type" value="Genomic_DNA"/>
</dbReference>
<keyword evidence="1" id="KW-0175">Coiled coil</keyword>
<protein>
    <submittedName>
        <fullName evidence="4">IF rod domain-containing protein</fullName>
    </submittedName>
</protein>
<sequence length="108" mass="12516">MYRGVKQNDELRVEVEQLSSALSSATTFIKDTTENYTALREQLIESDRIIDRLTTDNELLTKKLEDEKATTVDKLESNGESSLQQYKDLLRDKDDQIEALQQKFETLQ</sequence>
<evidence type="ECO:0000313" key="4">
    <source>
        <dbReference type="WBParaSite" id="GPUH_0000755601-mRNA-1"/>
    </source>
</evidence>
<evidence type="ECO:0000313" key="3">
    <source>
        <dbReference type="Proteomes" id="UP000271098"/>
    </source>
</evidence>
<proteinExistence type="predicted"/>
<reference evidence="2 3" key="2">
    <citation type="submission" date="2018-11" db="EMBL/GenBank/DDBJ databases">
        <authorList>
            <consortium name="Pathogen Informatics"/>
        </authorList>
    </citation>
    <scope>NUCLEOTIDE SEQUENCE [LARGE SCALE GENOMIC DNA]</scope>
</reference>
<reference evidence="4" key="1">
    <citation type="submission" date="2016-06" db="UniProtKB">
        <authorList>
            <consortium name="WormBaseParasite"/>
        </authorList>
    </citation>
    <scope>IDENTIFICATION</scope>
</reference>
<keyword evidence="3" id="KW-1185">Reference proteome</keyword>
<dbReference type="Proteomes" id="UP000271098">
    <property type="component" value="Unassembled WGS sequence"/>
</dbReference>
<name>A0A183DFQ6_9BILA</name>
<evidence type="ECO:0000313" key="2">
    <source>
        <dbReference type="EMBL" id="VDK58717.1"/>
    </source>
</evidence>
<accession>A0A183DFQ6</accession>
<dbReference type="AlphaFoldDB" id="A0A183DFQ6"/>
<dbReference type="OrthoDB" id="5864070at2759"/>